<dbReference type="RefSeq" id="WP_129204947.1">
    <property type="nucleotide sequence ID" value="NZ_CP035495.1"/>
</dbReference>
<protein>
    <submittedName>
        <fullName evidence="2">Uncharacterized protein</fullName>
    </submittedName>
</protein>
<feature type="compositionally biased region" description="Low complexity" evidence="1">
    <location>
        <begin position="97"/>
        <end position="124"/>
    </location>
</feature>
<proteinExistence type="predicted"/>
<gene>
    <name evidence="2" type="ORF">ET495_11665</name>
</gene>
<reference evidence="2 3" key="1">
    <citation type="submission" date="2019-01" db="EMBL/GenBank/DDBJ databases">
        <title>Genome sequencing of strain 2JSPR-7.</title>
        <authorList>
            <person name="Heo J."/>
            <person name="Kim S.-J."/>
            <person name="Kim J.-S."/>
            <person name="Hong S.-B."/>
            <person name="Kwon S.-W."/>
        </authorList>
    </citation>
    <scope>NUCLEOTIDE SEQUENCE [LARGE SCALE GENOMIC DNA]</scope>
    <source>
        <strain evidence="2 3">2JSPR-7</strain>
    </source>
</reference>
<name>A0A4P6ETS1_9MICO</name>
<dbReference type="EMBL" id="CP035495">
    <property type="protein sequence ID" value="QAY63787.1"/>
    <property type="molecule type" value="Genomic_DNA"/>
</dbReference>
<dbReference type="Proteomes" id="UP000291758">
    <property type="component" value="Chromosome"/>
</dbReference>
<evidence type="ECO:0000256" key="1">
    <source>
        <dbReference type="SAM" id="MobiDB-lite"/>
    </source>
</evidence>
<feature type="region of interest" description="Disordered" evidence="1">
    <location>
        <begin position="96"/>
        <end position="130"/>
    </location>
</feature>
<organism evidence="2 3">
    <name type="scientific">Xylanimonas allomyrinae</name>
    <dbReference type="NCBI Taxonomy" id="2509459"/>
    <lineage>
        <taxon>Bacteria</taxon>
        <taxon>Bacillati</taxon>
        <taxon>Actinomycetota</taxon>
        <taxon>Actinomycetes</taxon>
        <taxon>Micrococcales</taxon>
        <taxon>Promicromonosporaceae</taxon>
        <taxon>Xylanimonas</taxon>
    </lineage>
</organism>
<dbReference type="AlphaFoldDB" id="A0A4P6ETS1"/>
<keyword evidence="3" id="KW-1185">Reference proteome</keyword>
<sequence>MKVPDGFPVAQVPLQSTSLRAAERSGDAWNLTVDGHADQIADAVSKLKDAGFAVVGQSRTDAGPTYSLSSTEYSVRVGVSADGKDLEYGVVARAKGDAATPAPDASASPEGAASPEASAAPEESPAGDEG</sequence>
<evidence type="ECO:0000313" key="2">
    <source>
        <dbReference type="EMBL" id="QAY63787.1"/>
    </source>
</evidence>
<dbReference type="OrthoDB" id="5148046at2"/>
<evidence type="ECO:0000313" key="3">
    <source>
        <dbReference type="Proteomes" id="UP000291758"/>
    </source>
</evidence>
<accession>A0A4P6ETS1</accession>
<dbReference type="KEGG" id="xyl:ET495_11665"/>